<dbReference type="PANTHER" id="PTHR24422:SF8">
    <property type="entry name" value="CHEMOTAXIS PROTEIN"/>
    <property type="match status" value="1"/>
</dbReference>
<protein>
    <submittedName>
        <fullName evidence="2">Chemotaxis protein methyltransferase CheR</fullName>
        <ecNumber evidence="2">2.1.1.80</ecNumber>
    </submittedName>
</protein>
<keyword evidence="2" id="KW-0808">Transferase</keyword>
<evidence type="ECO:0000259" key="1">
    <source>
        <dbReference type="PROSITE" id="PS50123"/>
    </source>
</evidence>
<organism evidence="2">
    <name type="scientific">hydrothermal vent metagenome</name>
    <dbReference type="NCBI Taxonomy" id="652676"/>
    <lineage>
        <taxon>unclassified sequences</taxon>
        <taxon>metagenomes</taxon>
        <taxon>ecological metagenomes</taxon>
    </lineage>
</organism>
<dbReference type="PRINTS" id="PR00996">
    <property type="entry name" value="CHERMTFRASE"/>
</dbReference>
<dbReference type="PANTHER" id="PTHR24422">
    <property type="entry name" value="CHEMOTAXIS PROTEIN METHYLTRANSFERASE"/>
    <property type="match status" value="1"/>
</dbReference>
<proteinExistence type="predicted"/>
<dbReference type="EMBL" id="UOES01000534">
    <property type="protein sequence ID" value="VAW29229.1"/>
    <property type="molecule type" value="Genomic_DNA"/>
</dbReference>
<keyword evidence="2" id="KW-0489">Methyltransferase</keyword>
<dbReference type="GO" id="GO:0032259">
    <property type="term" value="P:methylation"/>
    <property type="evidence" value="ECO:0007669"/>
    <property type="project" value="UniProtKB-KW"/>
</dbReference>
<dbReference type="Pfam" id="PF01739">
    <property type="entry name" value="CheR"/>
    <property type="match status" value="1"/>
</dbReference>
<dbReference type="InterPro" id="IPR022642">
    <property type="entry name" value="CheR_C"/>
</dbReference>
<reference evidence="2" key="1">
    <citation type="submission" date="2018-06" db="EMBL/GenBank/DDBJ databases">
        <authorList>
            <person name="Zhirakovskaya E."/>
        </authorList>
    </citation>
    <scope>NUCLEOTIDE SEQUENCE</scope>
</reference>
<dbReference type="EC" id="2.1.1.80" evidence="2"/>
<name>A0A3B0UX64_9ZZZZ</name>
<gene>
    <name evidence="2" type="ORF">MNBD_BACTEROID06-676</name>
</gene>
<dbReference type="AlphaFoldDB" id="A0A3B0UX64"/>
<dbReference type="InterPro" id="IPR029063">
    <property type="entry name" value="SAM-dependent_MTases_sf"/>
</dbReference>
<dbReference type="InterPro" id="IPR000780">
    <property type="entry name" value="CheR_MeTrfase"/>
</dbReference>
<feature type="domain" description="CheR-type methyltransferase" evidence="1">
    <location>
        <begin position="8"/>
        <end position="276"/>
    </location>
</feature>
<accession>A0A3B0UX64</accession>
<evidence type="ECO:0000313" key="2">
    <source>
        <dbReference type="EMBL" id="VAW29229.1"/>
    </source>
</evidence>
<dbReference type="PROSITE" id="PS50123">
    <property type="entry name" value="CHER"/>
    <property type="match status" value="1"/>
</dbReference>
<dbReference type="GO" id="GO:0008983">
    <property type="term" value="F:protein-glutamate O-methyltransferase activity"/>
    <property type="evidence" value="ECO:0007669"/>
    <property type="project" value="UniProtKB-EC"/>
</dbReference>
<dbReference type="InterPro" id="IPR050903">
    <property type="entry name" value="Bact_Chemotaxis_MeTrfase"/>
</dbReference>
<dbReference type="SMART" id="SM00138">
    <property type="entry name" value="MeTrc"/>
    <property type="match status" value="1"/>
</dbReference>
<dbReference type="Gene3D" id="3.40.50.150">
    <property type="entry name" value="Vaccinia Virus protein VP39"/>
    <property type="match status" value="1"/>
</dbReference>
<dbReference type="SUPFAM" id="SSF53335">
    <property type="entry name" value="S-adenosyl-L-methionine-dependent methyltransferases"/>
    <property type="match status" value="1"/>
</dbReference>
<sequence length="277" mass="32675">MAKKLYEEISDEELKALTGAIKSRYDIDFTNYETKSLKRGFARLISKNGMETLIDLWGKVLRDRDFLIGCIDELTVNLTELFRNPDFWVKLHDEVVEDVKSKHRTLKMWHAGCSTGEEVYSMAVVLEDKGMLYRTKTWATDLSSTALAKAIEGRYPATLVSKYEKGLIKYLPHKSMDSMFKFEDKHIKVKDKYKKHIDFHQHNLVQDKVDRKFHIVFCRNVMIYFDEYLKMQVLKLIYDSLEDDGYLILGYYDMFSDKAKKLFKVYDAKTRIYQKIG</sequence>